<dbReference type="HAMAP" id="MF_00033">
    <property type="entry name" value="MurG"/>
    <property type="match status" value="1"/>
</dbReference>
<evidence type="ECO:0000256" key="1">
    <source>
        <dbReference type="ARBA" id="ARBA00022475"/>
    </source>
</evidence>
<feature type="domain" description="Glycosyl transferase family 28 C-terminal" evidence="12">
    <location>
        <begin position="193"/>
        <end position="358"/>
    </location>
</feature>
<dbReference type="SUPFAM" id="SSF53756">
    <property type="entry name" value="UDP-Glycosyltransferase/glycogen phosphorylase"/>
    <property type="match status" value="1"/>
</dbReference>
<comment type="function">
    <text evidence="10">Cell wall formation. Catalyzes the transfer of a GlcNAc subunit on undecaprenyl-pyrophosphoryl-MurNAc-pentapeptide (lipid intermediate I) to form undecaprenyl-pyrophosphoryl-MurNAc-(pentapeptide)GlcNAc (lipid intermediate II).</text>
</comment>
<dbReference type="PANTHER" id="PTHR21015">
    <property type="entry name" value="UDP-N-ACETYLGLUCOSAMINE--N-ACETYLMURAMYL-(PENTAPEPTIDE) PYROPHOSPHORYL-UNDECAPRENOL N-ACETYLGLUCOSAMINE TRANSFERASE 1"/>
    <property type="match status" value="1"/>
</dbReference>
<evidence type="ECO:0000256" key="2">
    <source>
        <dbReference type="ARBA" id="ARBA00022618"/>
    </source>
</evidence>
<accession>A0A974BJA1</accession>
<dbReference type="Pfam" id="PF03033">
    <property type="entry name" value="Glyco_transf_28"/>
    <property type="match status" value="1"/>
</dbReference>
<dbReference type="GO" id="GO:0008360">
    <property type="term" value="P:regulation of cell shape"/>
    <property type="evidence" value="ECO:0007669"/>
    <property type="project" value="UniProtKB-KW"/>
</dbReference>
<comment type="subcellular location">
    <subcellularLocation>
        <location evidence="10">Cell membrane</location>
        <topology evidence="10">Peripheral membrane protein</topology>
        <orientation evidence="10">Cytoplasmic side</orientation>
    </subcellularLocation>
</comment>
<keyword evidence="5 10" id="KW-0133">Cell shape</keyword>
<evidence type="ECO:0000313" key="14">
    <source>
        <dbReference type="Proteomes" id="UP000611629"/>
    </source>
</evidence>
<evidence type="ECO:0000256" key="10">
    <source>
        <dbReference type="HAMAP-Rule" id="MF_00033"/>
    </source>
</evidence>
<dbReference type="Gene3D" id="3.40.50.2000">
    <property type="entry name" value="Glycogen Phosphorylase B"/>
    <property type="match status" value="2"/>
</dbReference>
<evidence type="ECO:0000256" key="6">
    <source>
        <dbReference type="ARBA" id="ARBA00022984"/>
    </source>
</evidence>
<feature type="binding site" evidence="10">
    <location>
        <position position="198"/>
    </location>
    <ligand>
        <name>UDP-N-acetyl-alpha-D-glucosamine</name>
        <dbReference type="ChEBI" id="CHEBI:57705"/>
    </ligand>
</feature>
<feature type="domain" description="Glycosyltransferase family 28 N-terminal" evidence="11">
    <location>
        <begin position="3"/>
        <end position="142"/>
    </location>
</feature>
<keyword evidence="8 10" id="KW-0131">Cell cycle</keyword>
<comment type="similarity">
    <text evidence="10">Belongs to the glycosyltransferase 28 family. MurG subfamily.</text>
</comment>
<dbReference type="GO" id="GO:0071555">
    <property type="term" value="P:cell wall organization"/>
    <property type="evidence" value="ECO:0007669"/>
    <property type="project" value="UniProtKB-KW"/>
</dbReference>
<reference evidence="13" key="1">
    <citation type="submission" date="2020-07" db="EMBL/GenBank/DDBJ databases">
        <title>Genomic analysis of a strain of Sedimentibacter Hydroxybenzoicus DSM7310.</title>
        <authorList>
            <person name="Ma S."/>
        </authorList>
    </citation>
    <scope>NUCLEOTIDE SEQUENCE</scope>
    <source>
        <strain evidence="13">DSM 7310</strain>
    </source>
</reference>
<feature type="binding site" evidence="10">
    <location>
        <begin position="10"/>
        <end position="12"/>
    </location>
    <ligand>
        <name>UDP-N-acetyl-alpha-D-glucosamine</name>
        <dbReference type="ChEBI" id="CHEBI:57705"/>
    </ligand>
</feature>
<keyword evidence="3 10" id="KW-0328">Glycosyltransferase</keyword>
<keyword evidence="14" id="KW-1185">Reference proteome</keyword>
<gene>
    <name evidence="10 13" type="primary">murG</name>
    <name evidence="13" type="ORF">HZF24_07180</name>
</gene>
<evidence type="ECO:0000256" key="3">
    <source>
        <dbReference type="ARBA" id="ARBA00022676"/>
    </source>
</evidence>
<keyword evidence="6 10" id="KW-0573">Peptidoglycan synthesis</keyword>
<keyword evidence="4 10" id="KW-0808">Transferase</keyword>
<evidence type="ECO:0000256" key="7">
    <source>
        <dbReference type="ARBA" id="ARBA00023136"/>
    </source>
</evidence>
<evidence type="ECO:0000256" key="5">
    <source>
        <dbReference type="ARBA" id="ARBA00022960"/>
    </source>
</evidence>
<dbReference type="EC" id="2.4.1.227" evidence="10"/>
<dbReference type="CDD" id="cd03785">
    <property type="entry name" value="GT28_MurG"/>
    <property type="match status" value="1"/>
</dbReference>
<proteinExistence type="inferred from homology"/>
<evidence type="ECO:0000313" key="13">
    <source>
        <dbReference type="EMBL" id="NYB73921.1"/>
    </source>
</evidence>
<organism evidence="13 14">
    <name type="scientific">Sedimentibacter hydroxybenzoicus DSM 7310</name>
    <dbReference type="NCBI Taxonomy" id="1123245"/>
    <lineage>
        <taxon>Bacteria</taxon>
        <taxon>Bacillati</taxon>
        <taxon>Bacillota</taxon>
        <taxon>Tissierellia</taxon>
        <taxon>Sedimentibacter</taxon>
    </lineage>
</organism>
<keyword evidence="7 10" id="KW-0472">Membrane</keyword>
<keyword evidence="1 10" id="KW-1003">Cell membrane</keyword>
<keyword evidence="9 10" id="KW-0961">Cell wall biogenesis/degradation</keyword>
<dbReference type="InterPro" id="IPR007235">
    <property type="entry name" value="Glyco_trans_28_C"/>
</dbReference>
<keyword evidence="2 10" id="KW-0132">Cell division</keyword>
<dbReference type="NCBIfam" id="TIGR01133">
    <property type="entry name" value="murG"/>
    <property type="match status" value="1"/>
</dbReference>
<protein>
    <recommendedName>
        <fullName evidence="10">UDP-N-acetylglucosamine--N-acetylmuramyl-(pentapeptide) pyrophosphoryl-undecaprenol N-acetylglucosamine transferase</fullName>
        <ecNumber evidence="10">2.4.1.227</ecNumber>
    </recommendedName>
    <alternativeName>
        <fullName evidence="10">Undecaprenyl-PP-MurNAc-pentapeptide-UDPGlcNAc GlcNAc transferase</fullName>
    </alternativeName>
</protein>
<name>A0A974BJA1_SEDHY</name>
<evidence type="ECO:0000259" key="11">
    <source>
        <dbReference type="Pfam" id="PF03033"/>
    </source>
</evidence>
<feature type="binding site" evidence="10">
    <location>
        <position position="301"/>
    </location>
    <ligand>
        <name>UDP-N-acetyl-alpha-D-glucosamine</name>
        <dbReference type="ChEBI" id="CHEBI:57705"/>
    </ligand>
</feature>
<dbReference type="Proteomes" id="UP000611629">
    <property type="component" value="Unassembled WGS sequence"/>
</dbReference>
<comment type="caution">
    <text evidence="10">Lacks conserved residue(s) required for the propagation of feature annotation.</text>
</comment>
<dbReference type="PANTHER" id="PTHR21015:SF22">
    <property type="entry name" value="GLYCOSYLTRANSFERASE"/>
    <property type="match status" value="1"/>
</dbReference>
<feature type="binding site" evidence="10">
    <location>
        <position position="168"/>
    </location>
    <ligand>
        <name>UDP-N-acetyl-alpha-D-glucosamine</name>
        <dbReference type="ChEBI" id="CHEBI:57705"/>
    </ligand>
</feature>
<evidence type="ECO:0000259" key="12">
    <source>
        <dbReference type="Pfam" id="PF04101"/>
    </source>
</evidence>
<dbReference type="GO" id="GO:0005886">
    <property type="term" value="C:plasma membrane"/>
    <property type="evidence" value="ECO:0007669"/>
    <property type="project" value="UniProtKB-SubCell"/>
</dbReference>
<dbReference type="EMBL" id="JACBNQ010000005">
    <property type="protein sequence ID" value="NYB73921.1"/>
    <property type="molecule type" value="Genomic_DNA"/>
</dbReference>
<dbReference type="RefSeq" id="WP_179237612.1">
    <property type="nucleotide sequence ID" value="NZ_JACBNQ010000005.1"/>
</dbReference>
<sequence length="376" mass="41138">MRVLITGGGTGGHINPALAIAQKVRQQDPYNEILYVGTKTGLESELIPKEGFEFKYVTAKFLRRKISIENVKTFFASVKGVMEAAKIINDFKPDIVVGTGGYVCGPVVLAASLKKVPTMIHEQNVFPGITNRMLAKVADVVAISFNEAEKYFPGQVRDKLILVGNPVRKDILNADRRKSRARLNLRSDDILIYSFGGSGGQISLNEAIIDVIKKYNGQNGISIIHVTGKKLHDGFMDKIEEEKIILDENIEIKDYMYDAATALSGADIVIGSAGAITIAEITLLGVPSILIPKTYTAENHQEYNARALEKEGAAKVILEKDLSGKELIKAIEDIIKNKNLLKTMALNSKRMGNADVENKIYESMVKLVGSKSGSNK</sequence>
<evidence type="ECO:0000256" key="8">
    <source>
        <dbReference type="ARBA" id="ARBA00023306"/>
    </source>
</evidence>
<comment type="catalytic activity">
    <reaction evidence="10">
        <text>di-trans,octa-cis-undecaprenyl diphospho-N-acetyl-alpha-D-muramoyl-L-alanyl-D-glutamyl-meso-2,6-diaminopimeloyl-D-alanyl-D-alanine + UDP-N-acetyl-alpha-D-glucosamine = di-trans,octa-cis-undecaprenyl diphospho-[N-acetyl-alpha-D-glucosaminyl-(1-&gt;4)]-N-acetyl-alpha-D-muramoyl-L-alanyl-D-glutamyl-meso-2,6-diaminopimeloyl-D-alanyl-D-alanine + UDP + H(+)</text>
        <dbReference type="Rhea" id="RHEA:31227"/>
        <dbReference type="ChEBI" id="CHEBI:15378"/>
        <dbReference type="ChEBI" id="CHEBI:57705"/>
        <dbReference type="ChEBI" id="CHEBI:58223"/>
        <dbReference type="ChEBI" id="CHEBI:61387"/>
        <dbReference type="ChEBI" id="CHEBI:61388"/>
        <dbReference type="EC" id="2.4.1.227"/>
    </reaction>
</comment>
<comment type="pathway">
    <text evidence="10">Cell wall biogenesis; peptidoglycan biosynthesis.</text>
</comment>
<dbReference type="InterPro" id="IPR006009">
    <property type="entry name" value="GlcNAc_MurG"/>
</dbReference>
<evidence type="ECO:0000256" key="4">
    <source>
        <dbReference type="ARBA" id="ARBA00022679"/>
    </source>
</evidence>
<dbReference type="GO" id="GO:0005975">
    <property type="term" value="P:carbohydrate metabolic process"/>
    <property type="evidence" value="ECO:0007669"/>
    <property type="project" value="InterPro"/>
</dbReference>
<comment type="caution">
    <text evidence="13">The sequence shown here is derived from an EMBL/GenBank/DDBJ whole genome shotgun (WGS) entry which is preliminary data.</text>
</comment>
<feature type="binding site" evidence="10">
    <location>
        <position position="124"/>
    </location>
    <ligand>
        <name>UDP-N-acetyl-alpha-D-glucosamine</name>
        <dbReference type="ChEBI" id="CHEBI:57705"/>
    </ligand>
</feature>
<dbReference type="GO" id="GO:0009252">
    <property type="term" value="P:peptidoglycan biosynthetic process"/>
    <property type="evidence" value="ECO:0007669"/>
    <property type="project" value="UniProtKB-UniRule"/>
</dbReference>
<dbReference type="InterPro" id="IPR004276">
    <property type="entry name" value="GlycoTrans_28_N"/>
</dbReference>
<dbReference type="AlphaFoldDB" id="A0A974BJA1"/>
<dbReference type="GO" id="GO:0051301">
    <property type="term" value="P:cell division"/>
    <property type="evidence" value="ECO:0007669"/>
    <property type="project" value="UniProtKB-KW"/>
</dbReference>
<evidence type="ECO:0000256" key="9">
    <source>
        <dbReference type="ARBA" id="ARBA00023316"/>
    </source>
</evidence>
<dbReference type="GO" id="GO:0050511">
    <property type="term" value="F:undecaprenyldiphospho-muramoylpentapeptide beta-N-acetylglucosaminyltransferase activity"/>
    <property type="evidence" value="ECO:0007669"/>
    <property type="project" value="UniProtKB-UniRule"/>
</dbReference>
<dbReference type="Pfam" id="PF04101">
    <property type="entry name" value="Glyco_tran_28_C"/>
    <property type="match status" value="1"/>
</dbReference>